<proteinExistence type="predicted"/>
<dbReference type="AlphaFoldDB" id="A0A183JRS1"/>
<reference evidence="3" key="1">
    <citation type="submission" date="2016-06" db="UniProtKB">
        <authorList>
            <consortium name="WormBaseParasite"/>
        </authorList>
    </citation>
    <scope>IDENTIFICATION</scope>
</reference>
<dbReference type="STRING" id="6186.A0A183JRS1"/>
<gene>
    <name evidence="1" type="ORF">SCUD_LOCUS5411</name>
</gene>
<keyword evidence="2" id="KW-1185">Reference proteome</keyword>
<reference evidence="1 2" key="2">
    <citation type="submission" date="2018-11" db="EMBL/GenBank/DDBJ databases">
        <authorList>
            <consortium name="Pathogen Informatics"/>
        </authorList>
    </citation>
    <scope>NUCLEOTIDE SEQUENCE [LARGE SCALE GENOMIC DNA]</scope>
    <source>
        <strain evidence="1">Dakar</strain>
        <strain evidence="2">Dakar, Senegal</strain>
    </source>
</reference>
<accession>A0A183JRS1</accession>
<dbReference type="EMBL" id="UZAK01008817">
    <property type="protein sequence ID" value="VDO95530.1"/>
    <property type="molecule type" value="Genomic_DNA"/>
</dbReference>
<evidence type="ECO:0000313" key="3">
    <source>
        <dbReference type="WBParaSite" id="SCUD_0000541001-mRNA-1"/>
    </source>
</evidence>
<dbReference type="WBParaSite" id="SCUD_0000541001-mRNA-1">
    <property type="protein sequence ID" value="SCUD_0000541001-mRNA-1"/>
    <property type="gene ID" value="SCUD_0000541001"/>
</dbReference>
<name>A0A183JRS1_9TREM</name>
<evidence type="ECO:0000313" key="2">
    <source>
        <dbReference type="Proteomes" id="UP000279833"/>
    </source>
</evidence>
<dbReference type="Gene3D" id="1.20.120.1240">
    <property type="entry name" value="Dynamin, middle domain"/>
    <property type="match status" value="1"/>
</dbReference>
<dbReference type="Proteomes" id="UP000279833">
    <property type="component" value="Unassembled WGS sequence"/>
</dbReference>
<evidence type="ECO:0000313" key="1">
    <source>
        <dbReference type="EMBL" id="VDO95530.1"/>
    </source>
</evidence>
<sequence>MVQSFEAEFSQNISGHVADVNTQILSGGAEINRVFHERFRYDLLKIHFSSHCGTQIQDSVPPMHLL</sequence>
<protein>
    <submittedName>
        <fullName evidence="3">Dynamin stalk domain-containing protein</fullName>
    </submittedName>
</protein>
<organism evidence="3">
    <name type="scientific">Schistosoma curassoni</name>
    <dbReference type="NCBI Taxonomy" id="6186"/>
    <lineage>
        <taxon>Eukaryota</taxon>
        <taxon>Metazoa</taxon>
        <taxon>Spiralia</taxon>
        <taxon>Lophotrochozoa</taxon>
        <taxon>Platyhelminthes</taxon>
        <taxon>Trematoda</taxon>
        <taxon>Digenea</taxon>
        <taxon>Strigeidida</taxon>
        <taxon>Schistosomatoidea</taxon>
        <taxon>Schistosomatidae</taxon>
        <taxon>Schistosoma</taxon>
    </lineage>
</organism>